<feature type="transmembrane region" description="Helical" evidence="5">
    <location>
        <begin position="68"/>
        <end position="85"/>
    </location>
</feature>
<evidence type="ECO:0000256" key="1">
    <source>
        <dbReference type="ARBA" id="ARBA00022723"/>
    </source>
</evidence>
<evidence type="ECO:0000259" key="6">
    <source>
        <dbReference type="Pfam" id="PF12906"/>
    </source>
</evidence>
<dbReference type="EMBL" id="SNRW01002035">
    <property type="protein sequence ID" value="KAA6394120.1"/>
    <property type="molecule type" value="Genomic_DNA"/>
</dbReference>
<name>A0A5J4WGG3_9EUKA</name>
<dbReference type="AlphaFoldDB" id="A0A5J4WGG3"/>
<reference evidence="7 8" key="1">
    <citation type="submission" date="2019-03" db="EMBL/GenBank/DDBJ databases">
        <title>Single cell metagenomics reveals metabolic interactions within the superorganism composed of flagellate Streblomastix strix and complex community of Bacteroidetes bacteria on its surface.</title>
        <authorList>
            <person name="Treitli S.C."/>
            <person name="Kolisko M."/>
            <person name="Husnik F."/>
            <person name="Keeling P."/>
            <person name="Hampl V."/>
        </authorList>
    </citation>
    <scope>NUCLEOTIDE SEQUENCE [LARGE SCALE GENOMIC DNA]</scope>
    <source>
        <strain evidence="7">ST1C</strain>
    </source>
</reference>
<protein>
    <recommendedName>
        <fullName evidence="6">RING-CH-type domain-containing protein</fullName>
    </recommendedName>
</protein>
<keyword evidence="5" id="KW-1133">Transmembrane helix</keyword>
<evidence type="ECO:0000256" key="2">
    <source>
        <dbReference type="ARBA" id="ARBA00022771"/>
    </source>
</evidence>
<feature type="domain" description="RING-CH-type" evidence="6">
    <location>
        <begin position="7"/>
        <end position="35"/>
    </location>
</feature>
<dbReference type="Gene3D" id="3.30.40.10">
    <property type="entry name" value="Zinc/RING finger domain, C3HC4 (zinc finger)"/>
    <property type="match status" value="1"/>
</dbReference>
<organism evidence="7 8">
    <name type="scientific">Streblomastix strix</name>
    <dbReference type="NCBI Taxonomy" id="222440"/>
    <lineage>
        <taxon>Eukaryota</taxon>
        <taxon>Metamonada</taxon>
        <taxon>Preaxostyla</taxon>
        <taxon>Oxymonadida</taxon>
        <taxon>Streblomastigidae</taxon>
        <taxon>Streblomastix</taxon>
    </lineage>
</organism>
<feature type="compositionally biased region" description="Basic residues" evidence="4">
    <location>
        <begin position="170"/>
        <end position="179"/>
    </location>
</feature>
<keyword evidence="5" id="KW-0472">Membrane</keyword>
<keyword evidence="3" id="KW-0862">Zinc</keyword>
<sequence>MSEEFECRICRTADPDLTLFRACNCKGSVGLVHLESYAGFAALPISMYKEIIVSEMSFVDYTHQSQNGLFALFFIFLFFDFFRVYPSLVTKWKSQNMGLDVESPALIVMQNIPVRGLLGQNQSFGKKQVKKRLGFEYQEILDEDEEDNEDEGNISIEGIDEDEDVEQRERRKLTKTKNNGKKDNSYSQVQNEVSSHNILIHAEEE</sequence>
<feature type="compositionally biased region" description="Polar residues" evidence="4">
    <location>
        <begin position="185"/>
        <end position="197"/>
    </location>
</feature>
<keyword evidence="1" id="KW-0479">Metal-binding</keyword>
<evidence type="ECO:0000256" key="4">
    <source>
        <dbReference type="SAM" id="MobiDB-lite"/>
    </source>
</evidence>
<proteinExistence type="predicted"/>
<evidence type="ECO:0000256" key="5">
    <source>
        <dbReference type="SAM" id="Phobius"/>
    </source>
</evidence>
<feature type="non-terminal residue" evidence="7">
    <location>
        <position position="205"/>
    </location>
</feature>
<dbReference type="InterPro" id="IPR013083">
    <property type="entry name" value="Znf_RING/FYVE/PHD"/>
</dbReference>
<comment type="caution">
    <text evidence="7">The sequence shown here is derived from an EMBL/GenBank/DDBJ whole genome shotgun (WGS) entry which is preliminary data.</text>
</comment>
<dbReference type="GO" id="GO:0008270">
    <property type="term" value="F:zinc ion binding"/>
    <property type="evidence" value="ECO:0007669"/>
    <property type="project" value="UniProtKB-KW"/>
</dbReference>
<accession>A0A5J4WGG3</accession>
<dbReference type="InterPro" id="IPR011016">
    <property type="entry name" value="Znf_RING-CH"/>
</dbReference>
<dbReference type="Proteomes" id="UP000324800">
    <property type="component" value="Unassembled WGS sequence"/>
</dbReference>
<evidence type="ECO:0000313" key="7">
    <source>
        <dbReference type="EMBL" id="KAA6394120.1"/>
    </source>
</evidence>
<evidence type="ECO:0000313" key="8">
    <source>
        <dbReference type="Proteomes" id="UP000324800"/>
    </source>
</evidence>
<gene>
    <name evidence="7" type="ORF">EZS28_010356</name>
</gene>
<keyword evidence="2" id="KW-0863">Zinc-finger</keyword>
<evidence type="ECO:0000256" key="3">
    <source>
        <dbReference type="ARBA" id="ARBA00022833"/>
    </source>
</evidence>
<feature type="compositionally biased region" description="Acidic residues" evidence="4">
    <location>
        <begin position="142"/>
        <end position="166"/>
    </location>
</feature>
<keyword evidence="5" id="KW-0812">Transmembrane</keyword>
<feature type="region of interest" description="Disordered" evidence="4">
    <location>
        <begin position="142"/>
        <end position="205"/>
    </location>
</feature>
<dbReference type="Pfam" id="PF12906">
    <property type="entry name" value="RINGv"/>
    <property type="match status" value="1"/>
</dbReference>